<reference evidence="1" key="2">
    <citation type="submission" date="2025-09" db="UniProtKB">
        <authorList>
            <consortium name="Ensembl"/>
        </authorList>
    </citation>
    <scope>IDENTIFICATION</scope>
</reference>
<dbReference type="Ensembl" id="ENSPTXT00000022912.1">
    <property type="protein sequence ID" value="ENSPTXP00000022233.1"/>
    <property type="gene ID" value="ENSPTXG00000015374.1"/>
</dbReference>
<evidence type="ECO:0000313" key="2">
    <source>
        <dbReference type="Proteomes" id="UP000472273"/>
    </source>
</evidence>
<reference evidence="1" key="1">
    <citation type="submission" date="2025-08" db="UniProtKB">
        <authorList>
            <consortium name="Ensembl"/>
        </authorList>
    </citation>
    <scope>IDENTIFICATION</scope>
</reference>
<proteinExistence type="predicted"/>
<dbReference type="GeneTree" id="ENSGT00990000213933"/>
<dbReference type="Proteomes" id="UP000472273">
    <property type="component" value="Unplaced"/>
</dbReference>
<organism evidence="1 2">
    <name type="scientific">Pseudonaja textilis</name>
    <name type="common">Eastern brown snake</name>
    <dbReference type="NCBI Taxonomy" id="8673"/>
    <lineage>
        <taxon>Eukaryota</taxon>
        <taxon>Metazoa</taxon>
        <taxon>Chordata</taxon>
        <taxon>Craniata</taxon>
        <taxon>Vertebrata</taxon>
        <taxon>Euteleostomi</taxon>
        <taxon>Lepidosauria</taxon>
        <taxon>Squamata</taxon>
        <taxon>Bifurcata</taxon>
        <taxon>Unidentata</taxon>
        <taxon>Episquamata</taxon>
        <taxon>Toxicofera</taxon>
        <taxon>Serpentes</taxon>
        <taxon>Colubroidea</taxon>
        <taxon>Elapidae</taxon>
        <taxon>Hydrophiinae</taxon>
        <taxon>Pseudonaja</taxon>
    </lineage>
</organism>
<sequence length="116" mass="13511">MGPSVGETECMEVHEWNRSTKSWEYWPNKTNTFWSEYSLNNATEAPPGVYWICGDVAYSFLPSNWREACTLGVINPSFFMLPLNIPHVLSADQWQSRKLKADYKIGDWKDDEWPSE</sequence>
<accession>A0A670ZHH0</accession>
<keyword evidence="2" id="KW-1185">Reference proteome</keyword>
<evidence type="ECO:0008006" key="3">
    <source>
        <dbReference type="Google" id="ProtNLM"/>
    </source>
</evidence>
<evidence type="ECO:0000313" key="1">
    <source>
        <dbReference type="Ensembl" id="ENSPTXP00000022233.1"/>
    </source>
</evidence>
<name>A0A670ZHH0_PSETE</name>
<protein>
    <recommendedName>
        <fullName evidence="3">ENR1 protein</fullName>
    </recommendedName>
</protein>
<dbReference type="AlphaFoldDB" id="A0A670ZHH0"/>